<feature type="compositionally biased region" description="Low complexity" evidence="1">
    <location>
        <begin position="111"/>
        <end position="126"/>
    </location>
</feature>
<evidence type="ECO:0000259" key="2">
    <source>
        <dbReference type="SMART" id="SM00128"/>
    </source>
</evidence>
<evidence type="ECO:0000313" key="3">
    <source>
        <dbReference type="EMBL" id="EWS74198.1"/>
    </source>
</evidence>
<reference evidence="4" key="1">
    <citation type="journal article" date="2006" name="PLoS Biol.">
        <title>Macronuclear genome sequence of the ciliate Tetrahymena thermophila, a model eukaryote.</title>
        <authorList>
            <person name="Eisen J.A."/>
            <person name="Coyne R.S."/>
            <person name="Wu M."/>
            <person name="Wu D."/>
            <person name="Thiagarajan M."/>
            <person name="Wortman J.R."/>
            <person name="Badger J.H."/>
            <person name="Ren Q."/>
            <person name="Amedeo P."/>
            <person name="Jones K.M."/>
            <person name="Tallon L.J."/>
            <person name="Delcher A.L."/>
            <person name="Salzberg S.L."/>
            <person name="Silva J.C."/>
            <person name="Haas B.J."/>
            <person name="Majoros W.H."/>
            <person name="Farzad M."/>
            <person name="Carlton J.M."/>
            <person name="Smith R.K. Jr."/>
            <person name="Garg J."/>
            <person name="Pearlman R.E."/>
            <person name="Karrer K.M."/>
            <person name="Sun L."/>
            <person name="Manning G."/>
            <person name="Elde N.C."/>
            <person name="Turkewitz A.P."/>
            <person name="Asai D.J."/>
            <person name="Wilkes D.E."/>
            <person name="Wang Y."/>
            <person name="Cai H."/>
            <person name="Collins K."/>
            <person name="Stewart B.A."/>
            <person name="Lee S.R."/>
            <person name="Wilamowska K."/>
            <person name="Weinberg Z."/>
            <person name="Ruzzo W.L."/>
            <person name="Wloga D."/>
            <person name="Gaertig J."/>
            <person name="Frankel J."/>
            <person name="Tsao C.-C."/>
            <person name="Gorovsky M.A."/>
            <person name="Keeling P.J."/>
            <person name="Waller R.F."/>
            <person name="Patron N.J."/>
            <person name="Cherry J.M."/>
            <person name="Stover N.A."/>
            <person name="Krieger C.J."/>
            <person name="del Toro C."/>
            <person name="Ryder H.F."/>
            <person name="Williamson S.C."/>
            <person name="Barbeau R.A."/>
            <person name="Hamilton E.P."/>
            <person name="Orias E."/>
        </authorList>
    </citation>
    <scope>NUCLEOTIDE SEQUENCE [LARGE SCALE GENOMIC DNA]</scope>
    <source>
        <strain evidence="4">SB210</strain>
    </source>
</reference>
<evidence type="ECO:0000313" key="4">
    <source>
        <dbReference type="Proteomes" id="UP000009168"/>
    </source>
</evidence>
<dbReference type="KEGG" id="tet:TTHERM_000490669"/>
<gene>
    <name evidence="3" type="ORF">TTHERM_000490669</name>
</gene>
<feature type="region of interest" description="Disordered" evidence="1">
    <location>
        <begin position="106"/>
        <end position="126"/>
    </location>
</feature>
<dbReference type="GO" id="GO:0004439">
    <property type="term" value="F:phosphatidylinositol-4,5-bisphosphate 5-phosphatase activity"/>
    <property type="evidence" value="ECO:0007669"/>
    <property type="project" value="TreeGrafter"/>
</dbReference>
<proteinExistence type="predicted"/>
<dbReference type="GO" id="GO:0004519">
    <property type="term" value="F:endonuclease activity"/>
    <property type="evidence" value="ECO:0007669"/>
    <property type="project" value="UniProtKB-KW"/>
</dbReference>
<dbReference type="InterPro" id="IPR036691">
    <property type="entry name" value="Endo/exonu/phosph_ase_sf"/>
</dbReference>
<keyword evidence="4" id="KW-1185">Reference proteome</keyword>
<dbReference type="GO" id="GO:0046856">
    <property type="term" value="P:phosphatidylinositol dephosphorylation"/>
    <property type="evidence" value="ECO:0007669"/>
    <property type="project" value="InterPro"/>
</dbReference>
<feature type="region of interest" description="Disordered" evidence="1">
    <location>
        <begin position="1"/>
        <end position="21"/>
    </location>
</feature>
<feature type="compositionally biased region" description="Polar residues" evidence="1">
    <location>
        <begin position="8"/>
        <end position="21"/>
    </location>
</feature>
<dbReference type="InterPro" id="IPR046985">
    <property type="entry name" value="IP5"/>
</dbReference>
<dbReference type="AlphaFoldDB" id="W7XCC6"/>
<dbReference type="EMBL" id="GG662691">
    <property type="protein sequence ID" value="EWS74198.1"/>
    <property type="molecule type" value="Genomic_DNA"/>
</dbReference>
<dbReference type="GeneID" id="24439242"/>
<dbReference type="SMART" id="SM00128">
    <property type="entry name" value="IPPc"/>
    <property type="match status" value="1"/>
</dbReference>
<accession>W7XCC6</accession>
<dbReference type="RefSeq" id="XP_012653258.1">
    <property type="nucleotide sequence ID" value="XM_012797804.1"/>
</dbReference>
<keyword evidence="3" id="KW-0255">Endonuclease</keyword>
<dbReference type="STRING" id="312017.W7XCC6"/>
<keyword evidence="3" id="KW-0378">Hydrolase</keyword>
<protein>
    <submittedName>
        <fullName evidence="3">Endonuclease/exonuclease/phosphatase family protein</fullName>
    </submittedName>
</protein>
<dbReference type="InterPro" id="IPR000300">
    <property type="entry name" value="IPPc"/>
</dbReference>
<keyword evidence="3" id="KW-0540">Nuclease</keyword>
<dbReference type="InParanoid" id="W7XCC6"/>
<sequence length="502" mass="58700">METRSKSEFSNYNGVQGNQEYENNDIINDRINKKITQEIQQNFGSFQYKELKDESQLGTERPNLPTNIDPIFHSYSCNYLTDKVEDEKQITDEAFQHSIEFYAKNNKEQNKINNKSDNSSNNSLKKSNSIIDEQHPQMNFQIIRQILQDLVKDEQQNNGVQIKENEYRKKFSYGRESALQWKNQSLPHPSQTKYLRIATLTWNLHGSCPTDNLAEILAFLNQASHHLVVIGTQECERSIAASFFNSSKSKWEQAILDNMSNSYVKVHSLKMNALHLIVLSHKILRPYIKNIQSDKRATGIANYLGNKGGLGISFDIGKRSYLFVNLHLSSGKENKERRNKDFLSVENYLNLGKQISNMERSSQDRVSNRFDYVFFIGDMNYRINIDIGNKDIHEHNYIQLLLHDQLIQEIELIASDFKEGMITFPPTYKLDLTYNRFYTGKKKRQPAWTDRILYKSYKQNTMFQISYDSNTNIMGSDHRPVYAQFLVQHIFQSKDDQTIKYF</sequence>
<dbReference type="Pfam" id="PF22669">
    <property type="entry name" value="Exo_endo_phos2"/>
    <property type="match status" value="1"/>
</dbReference>
<name>W7XCC6_TETTS</name>
<evidence type="ECO:0000256" key="1">
    <source>
        <dbReference type="SAM" id="MobiDB-lite"/>
    </source>
</evidence>
<dbReference type="Proteomes" id="UP000009168">
    <property type="component" value="Unassembled WGS sequence"/>
</dbReference>
<dbReference type="OrthoDB" id="410499at2759"/>
<dbReference type="PANTHER" id="PTHR11200:SF297">
    <property type="entry name" value="INOSITOL POLYPHOSPHATE-RELATED PHOSPHATASE DOMAIN-CONTAINING PROTEIN"/>
    <property type="match status" value="1"/>
</dbReference>
<organism evidence="3 4">
    <name type="scientific">Tetrahymena thermophila (strain SB210)</name>
    <dbReference type="NCBI Taxonomy" id="312017"/>
    <lineage>
        <taxon>Eukaryota</taxon>
        <taxon>Sar</taxon>
        <taxon>Alveolata</taxon>
        <taxon>Ciliophora</taxon>
        <taxon>Intramacronucleata</taxon>
        <taxon>Oligohymenophorea</taxon>
        <taxon>Hymenostomatida</taxon>
        <taxon>Tetrahymenina</taxon>
        <taxon>Tetrahymenidae</taxon>
        <taxon>Tetrahymena</taxon>
    </lineage>
</organism>
<dbReference type="Gene3D" id="3.60.10.10">
    <property type="entry name" value="Endonuclease/exonuclease/phosphatase"/>
    <property type="match status" value="1"/>
</dbReference>
<dbReference type="SUPFAM" id="SSF56219">
    <property type="entry name" value="DNase I-like"/>
    <property type="match status" value="1"/>
</dbReference>
<dbReference type="PANTHER" id="PTHR11200">
    <property type="entry name" value="INOSITOL 5-PHOSPHATASE"/>
    <property type="match status" value="1"/>
</dbReference>
<feature type="domain" description="Inositol polyphosphate-related phosphatase" evidence="2">
    <location>
        <begin position="193"/>
        <end position="493"/>
    </location>
</feature>